<name>A0A1H4NNM7_PSEAG</name>
<dbReference type="SUPFAM" id="SSF52540">
    <property type="entry name" value="P-loop containing nucleoside triphosphate hydrolases"/>
    <property type="match status" value="1"/>
</dbReference>
<dbReference type="PANTHER" id="PTHR37512:SF1">
    <property type="entry name" value="NADR_TTD14 AAA DOMAIN-CONTAINING PROTEIN"/>
    <property type="match status" value="1"/>
</dbReference>
<dbReference type="Pfam" id="PF13521">
    <property type="entry name" value="AAA_28"/>
    <property type="match status" value="1"/>
</dbReference>
<dbReference type="InterPro" id="IPR014729">
    <property type="entry name" value="Rossmann-like_a/b/a_fold"/>
</dbReference>
<dbReference type="AlphaFoldDB" id="A0A1H4NNM7"/>
<dbReference type="GO" id="GO:0016779">
    <property type="term" value="F:nucleotidyltransferase activity"/>
    <property type="evidence" value="ECO:0007669"/>
    <property type="project" value="UniProtKB-KW"/>
</dbReference>
<dbReference type="InterPro" id="IPR027417">
    <property type="entry name" value="P-loop_NTPase"/>
</dbReference>
<sequence>MAKTFASGLVVGKFAPLHLRHEWLIQQAQAQCERLYLLSWSLPEFDGCAAARRERWLHVRFPELSCWVLTPERVADWQSEGLQLPSLPYNNEPETHQRQFVADFCLQVLREPVEAVFTSEAYGDGFAAHLTSCFGRPVRHVELDRARQRVPISASRLRADVHGLRHYLAPEVYGDFVEHIGLLGGESTGKSSLAQALAESLQTLYAAEFGRELWEIRGGDLAYDDLLHIGRSQVAREHALAAQCRHYLVCDTTPLTTLFYSRELFGGAEAELESLAERRYTHLFLCADDFPFVQDGTRQGESFRHRQNCWYEDELQRRGWAYTRLSGSLSQRVKQVLEYLAAQR</sequence>
<organism evidence="2 3">
    <name type="scientific">Pseudomonas anguilliseptica</name>
    <dbReference type="NCBI Taxonomy" id="53406"/>
    <lineage>
        <taxon>Bacteria</taxon>
        <taxon>Pseudomonadati</taxon>
        <taxon>Pseudomonadota</taxon>
        <taxon>Gammaproteobacteria</taxon>
        <taxon>Pseudomonadales</taxon>
        <taxon>Pseudomonadaceae</taxon>
        <taxon>Pseudomonas</taxon>
    </lineage>
</organism>
<dbReference type="RefSeq" id="WP_090375385.1">
    <property type="nucleotide sequence ID" value="NZ_FNSC01000001.1"/>
</dbReference>
<evidence type="ECO:0000313" key="2">
    <source>
        <dbReference type="EMBL" id="SEB96790.1"/>
    </source>
</evidence>
<gene>
    <name evidence="2" type="ORF">SAMN05421553_0103</name>
</gene>
<evidence type="ECO:0000313" key="3">
    <source>
        <dbReference type="Proteomes" id="UP000242849"/>
    </source>
</evidence>
<proteinExistence type="predicted"/>
<dbReference type="Gene3D" id="3.40.50.300">
    <property type="entry name" value="P-loop containing nucleotide triphosphate hydrolases"/>
    <property type="match status" value="1"/>
</dbReference>
<accession>A0A1H4NNM7</accession>
<keyword evidence="2" id="KW-0548">Nucleotidyltransferase</keyword>
<keyword evidence="3" id="KW-1185">Reference proteome</keyword>
<dbReference type="EMBL" id="FNSC01000001">
    <property type="protein sequence ID" value="SEB96790.1"/>
    <property type="molecule type" value="Genomic_DNA"/>
</dbReference>
<keyword evidence="2" id="KW-0808">Transferase</keyword>
<feature type="domain" description="NadR/Ttd14 AAA" evidence="1">
    <location>
        <begin position="180"/>
        <end position="332"/>
    </location>
</feature>
<dbReference type="STRING" id="53406.SAMN05421553_0103"/>
<dbReference type="Proteomes" id="UP000242849">
    <property type="component" value="Unassembled WGS sequence"/>
</dbReference>
<dbReference type="PANTHER" id="PTHR37512">
    <property type="entry name" value="TRIFUNCTIONAL NAD BIOSYNTHESIS/REGULATOR PROTEIN NADR"/>
    <property type="match status" value="1"/>
</dbReference>
<dbReference type="InterPro" id="IPR052735">
    <property type="entry name" value="NAD_biosynth-regulator"/>
</dbReference>
<dbReference type="InterPro" id="IPR038727">
    <property type="entry name" value="NadR/Ttd14_AAA_dom"/>
</dbReference>
<evidence type="ECO:0000259" key="1">
    <source>
        <dbReference type="Pfam" id="PF13521"/>
    </source>
</evidence>
<dbReference type="OrthoDB" id="3249147at2"/>
<protein>
    <submittedName>
        <fullName evidence="2">Nicotinamide-nucleotide adenylyltransferase, NadR type</fullName>
    </submittedName>
</protein>
<dbReference type="Gene3D" id="3.40.50.620">
    <property type="entry name" value="HUPs"/>
    <property type="match status" value="1"/>
</dbReference>
<dbReference type="SUPFAM" id="SSF52374">
    <property type="entry name" value="Nucleotidylyl transferase"/>
    <property type="match status" value="1"/>
</dbReference>
<reference evidence="3" key="1">
    <citation type="submission" date="2016-10" db="EMBL/GenBank/DDBJ databases">
        <authorList>
            <person name="Varghese N."/>
            <person name="Submissions S."/>
        </authorList>
    </citation>
    <scope>NUCLEOTIDE SEQUENCE [LARGE SCALE GENOMIC DNA]</scope>
    <source>
        <strain evidence="3">DSM 12111</strain>
    </source>
</reference>